<reference evidence="13" key="1">
    <citation type="journal article" date="2019" name="Int. J. Syst. Evol. Microbiol.">
        <title>The Global Catalogue of Microorganisms (GCM) 10K type strain sequencing project: providing services to taxonomists for standard genome sequencing and annotation.</title>
        <authorList>
            <consortium name="The Broad Institute Genomics Platform"/>
            <consortium name="The Broad Institute Genome Sequencing Center for Infectious Disease"/>
            <person name="Wu L."/>
            <person name="Ma J."/>
        </authorList>
    </citation>
    <scope>NUCLEOTIDE SEQUENCE [LARGE SCALE GENOMIC DNA]</scope>
    <source>
        <strain evidence="13">NBRC 111980</strain>
    </source>
</reference>
<organism evidence="12 13">
    <name type="scientific">Dyella acidisoli</name>
    <dbReference type="NCBI Taxonomy" id="1867834"/>
    <lineage>
        <taxon>Bacteria</taxon>
        <taxon>Pseudomonadati</taxon>
        <taxon>Pseudomonadota</taxon>
        <taxon>Gammaproteobacteria</taxon>
        <taxon>Lysobacterales</taxon>
        <taxon>Rhodanobacteraceae</taxon>
        <taxon>Dyella</taxon>
    </lineage>
</organism>
<dbReference type="EC" id="3.4.13.22" evidence="9 10"/>
<keyword evidence="11" id="KW-0812">Transmembrane</keyword>
<evidence type="ECO:0000256" key="9">
    <source>
        <dbReference type="HAMAP-Rule" id="MF_01924"/>
    </source>
</evidence>
<keyword evidence="11" id="KW-0472">Membrane</keyword>
<feature type="transmembrane region" description="Helical" evidence="11">
    <location>
        <begin position="24"/>
        <end position="44"/>
    </location>
</feature>
<keyword evidence="7 9" id="KW-0482">Metalloprotease</keyword>
<evidence type="ECO:0000256" key="11">
    <source>
        <dbReference type="SAM" id="Phobius"/>
    </source>
</evidence>
<dbReference type="EMBL" id="BSOB01000051">
    <property type="protein sequence ID" value="GLQ94972.1"/>
    <property type="molecule type" value="Genomic_DNA"/>
</dbReference>
<evidence type="ECO:0000256" key="8">
    <source>
        <dbReference type="ARBA" id="ARBA00023316"/>
    </source>
</evidence>
<dbReference type="InterPro" id="IPR009045">
    <property type="entry name" value="Zn_M74/Hedgehog-like"/>
</dbReference>
<proteinExistence type="inferred from homology"/>
<dbReference type="SUPFAM" id="SSF55166">
    <property type="entry name" value="Hedgehog/DD-peptidase"/>
    <property type="match status" value="1"/>
</dbReference>
<evidence type="ECO:0000256" key="4">
    <source>
        <dbReference type="ARBA" id="ARBA00022801"/>
    </source>
</evidence>
<evidence type="ECO:0000256" key="6">
    <source>
        <dbReference type="ARBA" id="ARBA00022997"/>
    </source>
</evidence>
<keyword evidence="2 9" id="KW-0645">Protease</keyword>
<evidence type="ECO:0000256" key="1">
    <source>
        <dbReference type="ARBA" id="ARBA00001362"/>
    </source>
</evidence>
<comment type="caution">
    <text evidence="12">The sequence shown here is derived from an EMBL/GenBank/DDBJ whole genome shotgun (WGS) entry which is preliminary data.</text>
</comment>
<feature type="binding site" evidence="9">
    <location>
        <position position="176"/>
    </location>
    <ligand>
        <name>Zn(2+)</name>
        <dbReference type="ChEBI" id="CHEBI:29105"/>
        <note>catalytic</note>
    </ligand>
</feature>
<comment type="catalytic activity">
    <reaction evidence="1 9 10">
        <text>D-alanyl-D-alanine + H2O = 2 D-alanine</text>
        <dbReference type="Rhea" id="RHEA:20661"/>
        <dbReference type="ChEBI" id="CHEBI:15377"/>
        <dbReference type="ChEBI" id="CHEBI:57416"/>
        <dbReference type="ChEBI" id="CHEBI:57822"/>
        <dbReference type="EC" id="3.4.13.22"/>
    </reaction>
</comment>
<dbReference type="CDD" id="cd14817">
    <property type="entry name" value="D-Ala-D-Ala_dipeptidase_VanX"/>
    <property type="match status" value="1"/>
</dbReference>
<dbReference type="PIRSF" id="PIRSF026671">
    <property type="entry name" value="AA_dipeptidase"/>
    <property type="match status" value="1"/>
</dbReference>
<comment type="similarity">
    <text evidence="9 10">Belongs to the peptidase M15D family.</text>
</comment>
<dbReference type="Proteomes" id="UP001156670">
    <property type="component" value="Unassembled WGS sequence"/>
</dbReference>
<comment type="function">
    <text evidence="9 10">Catalyzes hydrolysis of the D-alanyl-D-alanine dipeptide.</text>
</comment>
<keyword evidence="11" id="KW-1133">Transmembrane helix</keyword>
<accession>A0ABQ5XTD4</accession>
<comment type="cofactor">
    <cofactor evidence="9">
        <name>Zn(2+)</name>
        <dbReference type="ChEBI" id="CHEBI:29105"/>
    </cofactor>
    <text evidence="9">Binds 1 zinc ion per subunit.</text>
</comment>
<keyword evidence="8 10" id="KW-0961">Cell wall biogenesis/degradation</keyword>
<dbReference type="HAMAP" id="MF_01924">
    <property type="entry name" value="A_A_dipeptidase"/>
    <property type="match status" value="1"/>
</dbReference>
<feature type="binding site" evidence="9">
    <location>
        <position position="260"/>
    </location>
    <ligand>
        <name>Zn(2+)</name>
        <dbReference type="ChEBI" id="CHEBI:29105"/>
        <note>catalytic</note>
    </ligand>
</feature>
<evidence type="ECO:0000256" key="7">
    <source>
        <dbReference type="ARBA" id="ARBA00023049"/>
    </source>
</evidence>
<sequence length="282" mass="31386">MSFIICDIKQETPRLDHSMKSQKYTVVTIMAMAIGFASFFAAAAPTNFKLEKQRPHDIVDVSKTIPQMQFDMRYFSSHNFVGRQVHGYEEPACLLTASAVAALKQVEDKLLPMGLTLKAYDCYRPQSAVDDFAHWATDPNDAKMKAEFYPAVPKDRLFDEGYVAAHSGHSRGSTIDLTIVPLGSTIPSVDGKTTLVDCAAPAAVRVPDNSLDFGTGYDCFNEASHPSFKNISAQAKANRLLLQSLMVDAGFVSIDTEWWHFTLNNEPYPNTYFDFPVRHISL</sequence>
<evidence type="ECO:0000313" key="13">
    <source>
        <dbReference type="Proteomes" id="UP001156670"/>
    </source>
</evidence>
<evidence type="ECO:0000313" key="12">
    <source>
        <dbReference type="EMBL" id="GLQ94972.1"/>
    </source>
</evidence>
<dbReference type="PANTHER" id="PTHR43126:SF1">
    <property type="entry name" value="D-ALANYL-D-ALANINE DIPEPTIDASE"/>
    <property type="match status" value="1"/>
</dbReference>
<dbReference type="PANTHER" id="PTHR43126">
    <property type="entry name" value="D-ALANYL-D-ALANINE DIPEPTIDASE"/>
    <property type="match status" value="1"/>
</dbReference>
<feature type="site" description="Transition state stabilizer" evidence="9">
    <location>
        <position position="124"/>
    </location>
</feature>
<keyword evidence="4 9" id="KW-0378">Hydrolase</keyword>
<dbReference type="Gene3D" id="3.30.1380.10">
    <property type="match status" value="1"/>
</dbReference>
<evidence type="ECO:0000256" key="10">
    <source>
        <dbReference type="PIRNR" id="PIRNR026671"/>
    </source>
</evidence>
<evidence type="ECO:0000256" key="5">
    <source>
        <dbReference type="ARBA" id="ARBA00022833"/>
    </source>
</evidence>
<name>A0ABQ5XTD4_9GAMM</name>
<dbReference type="InterPro" id="IPR000755">
    <property type="entry name" value="A_A_dipeptidase"/>
</dbReference>
<feature type="binding site" evidence="9">
    <location>
        <position position="169"/>
    </location>
    <ligand>
        <name>Zn(2+)</name>
        <dbReference type="ChEBI" id="CHEBI:29105"/>
        <note>catalytic</note>
    </ligand>
</feature>
<keyword evidence="13" id="KW-1185">Reference proteome</keyword>
<gene>
    <name evidence="12" type="primary">pcgL</name>
    <name evidence="9" type="synonym">ddpX</name>
    <name evidence="12" type="ORF">GCM10007901_39250</name>
</gene>
<keyword evidence="5 9" id="KW-0862">Zinc</keyword>
<protein>
    <recommendedName>
        <fullName evidence="9 10">D-alanyl-D-alanine dipeptidase</fullName>
        <shortName evidence="9 10">D-Ala-D-Ala dipeptidase</shortName>
        <ecNumber evidence="9 10">3.4.13.22</ecNumber>
    </recommendedName>
</protein>
<evidence type="ECO:0000256" key="3">
    <source>
        <dbReference type="ARBA" id="ARBA00022723"/>
    </source>
</evidence>
<evidence type="ECO:0000256" key="2">
    <source>
        <dbReference type="ARBA" id="ARBA00022670"/>
    </source>
</evidence>
<keyword evidence="6 9" id="KW-0224">Dipeptidase</keyword>
<feature type="active site" description="Proton donor/acceptor" evidence="9">
    <location>
        <position position="257"/>
    </location>
</feature>
<dbReference type="Pfam" id="PF01427">
    <property type="entry name" value="Peptidase_M15"/>
    <property type="match status" value="2"/>
</dbReference>
<keyword evidence="3 9" id="KW-0479">Metal-binding</keyword>